<dbReference type="Gene3D" id="3.40.1190.20">
    <property type="match status" value="1"/>
</dbReference>
<dbReference type="FunFam" id="3.40.1190.20:FF:000001">
    <property type="entry name" value="Phosphofructokinase"/>
    <property type="match status" value="1"/>
</dbReference>
<organism evidence="13 14">
    <name type="scientific">Umezawaea endophytica</name>
    <dbReference type="NCBI Taxonomy" id="1654476"/>
    <lineage>
        <taxon>Bacteria</taxon>
        <taxon>Bacillati</taxon>
        <taxon>Actinomycetota</taxon>
        <taxon>Actinomycetes</taxon>
        <taxon>Pseudonocardiales</taxon>
        <taxon>Pseudonocardiaceae</taxon>
        <taxon>Umezawaea</taxon>
    </lineage>
</organism>
<sequence length="316" mass="32043">MIVTVTPNPSVDRTATLEDFRRGGVLRASSTRLDPGGKGVNVARALAAAGTPTVALLPAGGPEGDRLAELLAPEGVPVVAVPIAGCTRSNIALVEPDGTTTKINEPGPELSLFELAALEARAAQLAERADWLVCCGSLPLGVPSDFYARLVRLARGAGAKVAVDSSGATLAEACAAGPDLVKPNLDELVELAGHPLPRLGDVLDHCRVLVGGGVGAVLVSLGADGALLVDQANAWHARAEPVEVRSTVGAGDAALAGFLHAGARGERALLTAVAFGTAAVALEGSRMPKDVHTDAVRRIDVDESLNLSGAAAWTPN</sequence>
<dbReference type="InterPro" id="IPR022463">
    <property type="entry name" value="1-PFruKinase"/>
</dbReference>
<dbReference type="EMBL" id="JANYMP010000017">
    <property type="protein sequence ID" value="MCS7481274.1"/>
    <property type="molecule type" value="Genomic_DNA"/>
</dbReference>
<accession>A0A9X3A324</accession>
<evidence type="ECO:0000313" key="14">
    <source>
        <dbReference type="Proteomes" id="UP001141259"/>
    </source>
</evidence>
<evidence type="ECO:0000313" key="13">
    <source>
        <dbReference type="EMBL" id="MCS7481274.1"/>
    </source>
</evidence>
<dbReference type="GO" id="GO:0008662">
    <property type="term" value="F:1-phosphofructokinase activity"/>
    <property type="evidence" value="ECO:0007669"/>
    <property type="project" value="UniProtKB-UniRule"/>
</dbReference>
<dbReference type="NCBIfam" id="TIGR03168">
    <property type="entry name" value="1-PFK"/>
    <property type="match status" value="1"/>
</dbReference>
<protein>
    <recommendedName>
        <fullName evidence="3 11">1-phosphofructokinase</fullName>
        <shortName evidence="11">Fru1PK</shortName>
        <ecNumber evidence="2 11">2.7.1.56</ecNumber>
    </recommendedName>
    <alternativeName>
        <fullName evidence="8 11">Fructose 1-phosphate kinase</fullName>
    </alternativeName>
</protein>
<keyword evidence="7 11" id="KW-0067">ATP-binding</keyword>
<dbReference type="GO" id="GO:0044281">
    <property type="term" value="P:small molecule metabolic process"/>
    <property type="evidence" value="ECO:0007669"/>
    <property type="project" value="UniProtKB-ARBA"/>
</dbReference>
<evidence type="ECO:0000256" key="11">
    <source>
        <dbReference type="RuleBase" id="RU369061"/>
    </source>
</evidence>
<gene>
    <name evidence="13" type="primary">pfkB</name>
    <name evidence="13" type="ORF">NZH93_30830</name>
</gene>
<dbReference type="Pfam" id="PF00294">
    <property type="entry name" value="PfkB"/>
    <property type="match status" value="1"/>
</dbReference>
<comment type="similarity">
    <text evidence="1 11">Belongs to the carbohydrate kinase PfkB family.</text>
</comment>
<comment type="caution">
    <text evidence="13">The sequence shown here is derived from an EMBL/GenBank/DDBJ whole genome shotgun (WGS) entry which is preliminary data.</text>
</comment>
<evidence type="ECO:0000256" key="4">
    <source>
        <dbReference type="ARBA" id="ARBA00022679"/>
    </source>
</evidence>
<comment type="catalytic activity">
    <reaction evidence="9 11">
        <text>beta-D-fructose 1-phosphate + ATP = beta-D-fructose 1,6-bisphosphate + ADP + H(+)</text>
        <dbReference type="Rhea" id="RHEA:14213"/>
        <dbReference type="ChEBI" id="CHEBI:15378"/>
        <dbReference type="ChEBI" id="CHEBI:30616"/>
        <dbReference type="ChEBI" id="CHEBI:32966"/>
        <dbReference type="ChEBI" id="CHEBI:138881"/>
        <dbReference type="ChEBI" id="CHEBI:456216"/>
        <dbReference type="EC" id="2.7.1.56"/>
    </reaction>
</comment>
<evidence type="ECO:0000256" key="1">
    <source>
        <dbReference type="ARBA" id="ARBA00010688"/>
    </source>
</evidence>
<evidence type="ECO:0000256" key="10">
    <source>
        <dbReference type="PIRNR" id="PIRNR000535"/>
    </source>
</evidence>
<dbReference type="InterPro" id="IPR029056">
    <property type="entry name" value="Ribokinase-like"/>
</dbReference>
<dbReference type="GO" id="GO:0005829">
    <property type="term" value="C:cytosol"/>
    <property type="evidence" value="ECO:0007669"/>
    <property type="project" value="TreeGrafter"/>
</dbReference>
<name>A0A9X3A324_9PSEU</name>
<comment type="function">
    <text evidence="11">Catalyzes the ATP-dependent phosphorylation of fructose-l-phosphate to fructose-l,6-bisphosphate.</text>
</comment>
<dbReference type="NCBIfam" id="TIGR03828">
    <property type="entry name" value="pfkB"/>
    <property type="match status" value="1"/>
</dbReference>
<dbReference type="GO" id="GO:0016052">
    <property type="term" value="P:carbohydrate catabolic process"/>
    <property type="evidence" value="ECO:0007669"/>
    <property type="project" value="UniProtKB-ARBA"/>
</dbReference>
<dbReference type="RefSeq" id="WP_259626763.1">
    <property type="nucleotide sequence ID" value="NZ_JANYMP010000017.1"/>
</dbReference>
<evidence type="ECO:0000256" key="9">
    <source>
        <dbReference type="ARBA" id="ARBA00047745"/>
    </source>
</evidence>
<feature type="domain" description="Carbohydrate kinase PfkB" evidence="12">
    <location>
        <begin position="12"/>
        <end position="280"/>
    </location>
</feature>
<evidence type="ECO:0000256" key="3">
    <source>
        <dbReference type="ARBA" id="ARBA00013596"/>
    </source>
</evidence>
<evidence type="ECO:0000256" key="5">
    <source>
        <dbReference type="ARBA" id="ARBA00022741"/>
    </source>
</evidence>
<dbReference type="PROSITE" id="PS00584">
    <property type="entry name" value="PFKB_KINASES_2"/>
    <property type="match status" value="1"/>
</dbReference>
<dbReference type="PANTHER" id="PTHR46566:SF5">
    <property type="entry name" value="1-PHOSPHOFRUCTOKINASE"/>
    <property type="match status" value="1"/>
</dbReference>
<evidence type="ECO:0000259" key="12">
    <source>
        <dbReference type="Pfam" id="PF00294"/>
    </source>
</evidence>
<dbReference type="AlphaFoldDB" id="A0A9X3A324"/>
<dbReference type="SUPFAM" id="SSF53613">
    <property type="entry name" value="Ribokinase-like"/>
    <property type="match status" value="1"/>
</dbReference>
<keyword evidence="6 11" id="KW-0418">Kinase</keyword>
<dbReference type="GO" id="GO:0005524">
    <property type="term" value="F:ATP binding"/>
    <property type="evidence" value="ECO:0007669"/>
    <property type="project" value="UniProtKB-UniRule"/>
</dbReference>
<keyword evidence="5 11" id="KW-0547">Nucleotide-binding</keyword>
<keyword evidence="14" id="KW-1185">Reference proteome</keyword>
<dbReference type="CDD" id="cd01164">
    <property type="entry name" value="FruK_PfkB_like"/>
    <property type="match status" value="1"/>
</dbReference>
<evidence type="ECO:0000256" key="2">
    <source>
        <dbReference type="ARBA" id="ARBA00012131"/>
    </source>
</evidence>
<dbReference type="PANTHER" id="PTHR46566">
    <property type="entry name" value="1-PHOSPHOFRUCTOKINASE-RELATED"/>
    <property type="match status" value="1"/>
</dbReference>
<dbReference type="InterPro" id="IPR017583">
    <property type="entry name" value="Tagatose/fructose_Pkinase"/>
</dbReference>
<proteinExistence type="inferred from homology"/>
<reference evidence="13" key="1">
    <citation type="submission" date="2022-08" db="EMBL/GenBank/DDBJ databases">
        <authorList>
            <person name="Tistechok S."/>
            <person name="Samborskyy M."/>
            <person name="Roman I."/>
        </authorList>
    </citation>
    <scope>NUCLEOTIDE SEQUENCE</scope>
    <source>
        <strain evidence="13">DSM 103496</strain>
    </source>
</reference>
<evidence type="ECO:0000256" key="7">
    <source>
        <dbReference type="ARBA" id="ARBA00022840"/>
    </source>
</evidence>
<evidence type="ECO:0000256" key="8">
    <source>
        <dbReference type="ARBA" id="ARBA00032802"/>
    </source>
</evidence>
<dbReference type="InterPro" id="IPR011611">
    <property type="entry name" value="PfkB_dom"/>
</dbReference>
<dbReference type="InterPro" id="IPR002173">
    <property type="entry name" value="Carboh/pur_kinase_PfkB_CS"/>
</dbReference>
<evidence type="ECO:0000256" key="6">
    <source>
        <dbReference type="ARBA" id="ARBA00022777"/>
    </source>
</evidence>
<dbReference type="Proteomes" id="UP001141259">
    <property type="component" value="Unassembled WGS sequence"/>
</dbReference>
<dbReference type="PIRSF" id="PIRSF000535">
    <property type="entry name" value="1PFK/6PFK/LacC"/>
    <property type="match status" value="1"/>
</dbReference>
<dbReference type="EC" id="2.7.1.56" evidence="2 11"/>
<keyword evidence="4 10" id="KW-0808">Transferase</keyword>